<dbReference type="OrthoDB" id="4393931at2"/>
<proteinExistence type="predicted"/>
<evidence type="ECO:0000313" key="2">
    <source>
        <dbReference type="Proteomes" id="UP000035704"/>
    </source>
</evidence>
<dbReference type="PATRIC" id="fig|84022.5.peg.1122"/>
<evidence type="ECO:0000313" key="1">
    <source>
        <dbReference type="EMBL" id="AKL97298.1"/>
    </source>
</evidence>
<sequence length="382" mass="43810">MNLLTKDELRSLIQTSNDPRVSIFLPTERAGNEIDQSRIRLKNLIKESEEKLKKTSMLDKDIPKLLEPLEKLVNDSMFWSYQNEGLAVFISKDNFFYYQLPLKFDELTVVSNRFHIKPLLPLFNNNGQFYVLALSQQEVRLLQCTRYDVHEIKLEGVPSNMAEALQYDDPEKQLQFHTGTPRGSHGSERSGMYHGQDIDHKNAILRYFRQINNGIVSYLNDYKVPLVLAGVDYLLSIYKEANVYQGLLQEGLTGNPEELSSKKLRDEAWAIVEPYFKEEQKRAIDLYRQLAGTGQASNAIDEIVPAAYNGRIKQLMISTGFHEWGSFVPEKNVVTFHHEENNDSIDLIDFAASNTFLTGGDIFIIKAEDIPEGKPFAAIFRY</sequence>
<accession>A0A0D8IAQ8</accession>
<gene>
    <name evidence="1" type="ORF">CACET_c38700</name>
</gene>
<dbReference type="AlphaFoldDB" id="A0A0D8IAQ8"/>
<protein>
    <submittedName>
        <fullName evidence="1">Uncharacterized protein</fullName>
    </submittedName>
</protein>
<dbReference type="EMBL" id="CP009687">
    <property type="protein sequence ID" value="AKL97298.1"/>
    <property type="molecule type" value="Genomic_DNA"/>
</dbReference>
<dbReference type="Proteomes" id="UP000035704">
    <property type="component" value="Chromosome"/>
</dbReference>
<dbReference type="STRING" id="84022.CACET_c38700"/>
<organism evidence="1 2">
    <name type="scientific">Clostridium aceticum</name>
    <dbReference type="NCBI Taxonomy" id="84022"/>
    <lineage>
        <taxon>Bacteria</taxon>
        <taxon>Bacillati</taxon>
        <taxon>Bacillota</taxon>
        <taxon>Clostridia</taxon>
        <taxon>Eubacteriales</taxon>
        <taxon>Clostridiaceae</taxon>
        <taxon>Clostridium</taxon>
    </lineage>
</organism>
<dbReference type="Pfam" id="PF18845">
    <property type="entry name" value="baeRF_family3"/>
    <property type="match status" value="1"/>
</dbReference>
<reference evidence="1 2" key="1">
    <citation type="submission" date="2014-10" db="EMBL/GenBank/DDBJ databases">
        <title>Genome sequence of Clostridium aceticum DSM 1496.</title>
        <authorList>
            <person name="Poehlein A."/>
            <person name="Schiel-Bengelsdorf B."/>
            <person name="Gottschalk G."/>
            <person name="Duerre P."/>
            <person name="Daniel R."/>
        </authorList>
    </citation>
    <scope>NUCLEOTIDE SEQUENCE [LARGE SCALE GENOMIC DNA]</scope>
    <source>
        <strain evidence="1 2">DSM 1496</strain>
    </source>
</reference>
<keyword evidence="2" id="KW-1185">Reference proteome</keyword>
<dbReference type="RefSeq" id="WP_044825621.1">
    <property type="nucleotide sequence ID" value="NZ_CP009687.1"/>
</dbReference>
<name>A0A0D8IAQ8_9CLOT</name>
<dbReference type="InterPro" id="IPR041289">
    <property type="entry name" value="Bact_RF_family3"/>
</dbReference>
<dbReference type="KEGG" id="cace:CACET_c38700"/>